<reference evidence="10" key="1">
    <citation type="submission" date="2020-04" db="EMBL/GenBank/DDBJ databases">
        <title>Genome Assembly and Annotation of Botryosphaeria dothidea sdau 11-99, a Latent Pathogen of Apple Fruit Ring Rot in China.</title>
        <authorList>
            <person name="Yu C."/>
            <person name="Diao Y."/>
            <person name="Lu Q."/>
            <person name="Zhao J."/>
            <person name="Cui S."/>
            <person name="Peng C."/>
            <person name="He B."/>
            <person name="Liu H."/>
        </authorList>
    </citation>
    <scope>NUCLEOTIDE SEQUENCE [LARGE SCALE GENOMIC DNA]</scope>
    <source>
        <strain evidence="10">Sdau11-99</strain>
    </source>
</reference>
<dbReference type="InterPro" id="IPR002048">
    <property type="entry name" value="EF_hand_dom"/>
</dbReference>
<dbReference type="SMART" id="SM00054">
    <property type="entry name" value="EFh"/>
    <property type="match status" value="1"/>
</dbReference>
<comment type="caution">
    <text evidence="10">The sequence shown here is derived from an EMBL/GenBank/DDBJ whole genome shotgun (WGS) entry which is preliminary data.</text>
</comment>
<keyword evidence="5 7" id="KW-1133">Transmembrane helix</keyword>
<evidence type="ECO:0000256" key="3">
    <source>
        <dbReference type="ARBA" id="ARBA00022692"/>
    </source>
</evidence>
<feature type="transmembrane region" description="Helical" evidence="7">
    <location>
        <begin position="303"/>
        <end position="328"/>
    </location>
</feature>
<feature type="transmembrane region" description="Helical" evidence="7">
    <location>
        <begin position="340"/>
        <end position="361"/>
    </location>
</feature>
<dbReference type="SUPFAM" id="SSF103473">
    <property type="entry name" value="MFS general substrate transporter"/>
    <property type="match status" value="1"/>
</dbReference>
<dbReference type="Pfam" id="PF07690">
    <property type="entry name" value="MFS_1"/>
    <property type="match status" value="1"/>
</dbReference>
<dbReference type="Gene3D" id="1.20.1250.20">
    <property type="entry name" value="MFS general substrate transporter like domains"/>
    <property type="match status" value="1"/>
</dbReference>
<feature type="transmembrane region" description="Helical" evidence="7">
    <location>
        <begin position="79"/>
        <end position="96"/>
    </location>
</feature>
<dbReference type="GO" id="GO:0022857">
    <property type="term" value="F:transmembrane transporter activity"/>
    <property type="evidence" value="ECO:0007669"/>
    <property type="project" value="InterPro"/>
</dbReference>
<feature type="transmembrane region" description="Helical" evidence="7">
    <location>
        <begin position="481"/>
        <end position="501"/>
    </location>
</feature>
<dbReference type="Gene3D" id="1.20.1720.10">
    <property type="entry name" value="Multidrug resistance protein D"/>
    <property type="match status" value="1"/>
</dbReference>
<dbReference type="Pfam" id="PF00036">
    <property type="entry name" value="EF-hand_1"/>
    <property type="match status" value="1"/>
</dbReference>
<keyword evidence="2" id="KW-0813">Transport</keyword>
<dbReference type="Proteomes" id="UP000572817">
    <property type="component" value="Unassembled WGS sequence"/>
</dbReference>
<evidence type="ECO:0000256" key="6">
    <source>
        <dbReference type="ARBA" id="ARBA00023136"/>
    </source>
</evidence>
<feature type="transmembrane region" description="Helical" evidence="7">
    <location>
        <begin position="261"/>
        <end position="282"/>
    </location>
</feature>
<dbReference type="AlphaFoldDB" id="A0A8H4NFC3"/>
<organism evidence="10 11">
    <name type="scientific">Botryosphaeria dothidea</name>
    <dbReference type="NCBI Taxonomy" id="55169"/>
    <lineage>
        <taxon>Eukaryota</taxon>
        <taxon>Fungi</taxon>
        <taxon>Dikarya</taxon>
        <taxon>Ascomycota</taxon>
        <taxon>Pezizomycotina</taxon>
        <taxon>Dothideomycetes</taxon>
        <taxon>Dothideomycetes incertae sedis</taxon>
        <taxon>Botryosphaeriales</taxon>
        <taxon>Botryosphaeriaceae</taxon>
        <taxon>Botryosphaeria</taxon>
    </lineage>
</organism>
<keyword evidence="3 7" id="KW-0812">Transmembrane</keyword>
<feature type="transmembrane region" description="Helical" evidence="7">
    <location>
        <begin position="138"/>
        <end position="158"/>
    </location>
</feature>
<feature type="transmembrane region" description="Helical" evidence="7">
    <location>
        <begin position="170"/>
        <end position="191"/>
    </location>
</feature>
<dbReference type="SUPFAM" id="SSF47473">
    <property type="entry name" value="EF-hand"/>
    <property type="match status" value="1"/>
</dbReference>
<dbReference type="InterPro" id="IPR020846">
    <property type="entry name" value="MFS_dom"/>
</dbReference>
<evidence type="ECO:0000256" key="4">
    <source>
        <dbReference type="ARBA" id="ARBA00022837"/>
    </source>
</evidence>
<feature type="transmembrane region" description="Helical" evidence="7">
    <location>
        <begin position="394"/>
        <end position="413"/>
    </location>
</feature>
<comment type="subcellular location">
    <subcellularLocation>
        <location evidence="1">Membrane</location>
        <topology evidence="1">Multi-pass membrane protein</topology>
    </subcellularLocation>
</comment>
<evidence type="ECO:0000259" key="9">
    <source>
        <dbReference type="PROSITE" id="PS50850"/>
    </source>
</evidence>
<dbReference type="EMBL" id="WWBZ02000001">
    <property type="protein sequence ID" value="KAF4312987.1"/>
    <property type="molecule type" value="Genomic_DNA"/>
</dbReference>
<dbReference type="OrthoDB" id="289247at2759"/>
<dbReference type="InterPro" id="IPR011992">
    <property type="entry name" value="EF-hand-dom_pair"/>
</dbReference>
<evidence type="ECO:0000313" key="10">
    <source>
        <dbReference type="EMBL" id="KAF4312987.1"/>
    </source>
</evidence>
<name>A0A8H4NFC3_9PEZI</name>
<dbReference type="GO" id="GO:0016020">
    <property type="term" value="C:membrane"/>
    <property type="evidence" value="ECO:0007669"/>
    <property type="project" value="UniProtKB-SubCell"/>
</dbReference>
<keyword evidence="11" id="KW-1185">Reference proteome</keyword>
<feature type="transmembrane region" description="Helical" evidence="7">
    <location>
        <begin position="108"/>
        <end position="126"/>
    </location>
</feature>
<dbReference type="PROSITE" id="PS50850">
    <property type="entry name" value="MFS"/>
    <property type="match status" value="1"/>
</dbReference>
<feature type="transmembrane region" description="Helical" evidence="7">
    <location>
        <begin position="229"/>
        <end position="249"/>
    </location>
</feature>
<keyword evidence="4" id="KW-0106">Calcium</keyword>
<evidence type="ECO:0000256" key="7">
    <source>
        <dbReference type="SAM" id="Phobius"/>
    </source>
</evidence>
<dbReference type="PROSITE" id="PS00018">
    <property type="entry name" value="EF_HAND_1"/>
    <property type="match status" value="1"/>
</dbReference>
<dbReference type="InterPro" id="IPR036259">
    <property type="entry name" value="MFS_trans_sf"/>
</dbReference>
<dbReference type="Gene3D" id="1.10.238.10">
    <property type="entry name" value="EF-hand"/>
    <property type="match status" value="1"/>
</dbReference>
<feature type="transmembrane region" description="Helical" evidence="7">
    <location>
        <begin position="368"/>
        <end position="388"/>
    </location>
</feature>
<feature type="domain" description="EF-hand" evidence="8">
    <location>
        <begin position="665"/>
        <end position="700"/>
    </location>
</feature>
<feature type="domain" description="Major facilitator superfamily (MFS) profile" evidence="9">
    <location>
        <begin position="42"/>
        <end position="505"/>
    </location>
</feature>
<dbReference type="PROSITE" id="PS50222">
    <property type="entry name" value="EF_HAND_2"/>
    <property type="match status" value="1"/>
</dbReference>
<dbReference type="PANTHER" id="PTHR42718:SF9">
    <property type="entry name" value="MAJOR FACILITATOR SUPERFAMILY MULTIDRUG TRANSPORTER MFSC"/>
    <property type="match status" value="1"/>
</dbReference>
<evidence type="ECO:0000313" key="11">
    <source>
        <dbReference type="Proteomes" id="UP000572817"/>
    </source>
</evidence>
<keyword evidence="6 7" id="KW-0472">Membrane</keyword>
<evidence type="ECO:0000256" key="5">
    <source>
        <dbReference type="ARBA" id="ARBA00022989"/>
    </source>
</evidence>
<evidence type="ECO:0000256" key="2">
    <source>
        <dbReference type="ARBA" id="ARBA00022448"/>
    </source>
</evidence>
<feature type="transmembrane region" description="Helical" evidence="7">
    <location>
        <begin position="42"/>
        <end position="67"/>
    </location>
</feature>
<dbReference type="InterPro" id="IPR011701">
    <property type="entry name" value="MFS"/>
</dbReference>
<dbReference type="GO" id="GO:0005509">
    <property type="term" value="F:calcium ion binding"/>
    <property type="evidence" value="ECO:0007669"/>
    <property type="project" value="InterPro"/>
</dbReference>
<sequence length="779" mass="84331">MADGSQSGKSSIELLRVRDEEVGSSSETSSETAKPESFQIPLVLTLAAANFLNTLTAQSSVIVLPTIGRDIGIPAASQQWIISSYYMTYGCFLLLFGRIADLYGRRNVFIIGSAWVTACAIAVPFATNEILFDVLRGLQGLGGAANVSSGIGILGNAFDHGKAKNYAFSIYGAAHSLGTIMGILFGGVIAQYLSWRWVFWVFGIVASTVTVAGIFVIRPDKGCAGQKKGVDVLGGALITLSLMLFIFTLTEGEIQGWARPWIPALLVVSLLLGVAFVFWQIYLEQRTERAPLLKMSIWKNSRFTAAQIILCLFHGGFNNFLLFTTYYYQDFLGKSIINTTLYFLPTGMVGLVASFIAAAIMSRVRGDVLVCFSTSCLAVACLLFALPIPTNTSYWASGFIAMCLGALGADLLAPALTLFTALSLPAEDQALGGGVCNSVVQIGRVIALAVATAIQSVVQKQQSGSAEVQEKGSAILSGLRAAQYFNVGLATLVFLVVIFAFRDANSDKTNERRLLDSGVGLKKSVVEEVLTSARVIGGQGFVRSSAIVVRADSLTVHLRVDTSLPRPDSSSARGRTVKMKISITASIGLFAAAVAAHGEHGVPEVPADADWATRHMAEEHHITSFDSGTFFTLHDYDSTGKWSAEDVRKTYGLLDESAATIPQSKKDDVVRIVFQMYDKDGDGFITKDEYLEGINSGLKLPDFGTGPGHHGDDEYEYEIHHFEKYHGGDDVKEEDLIHPEDIAHFAKHDRLDEEQERLEAQEKLSIVEANIPAKFRRSS</sequence>
<evidence type="ECO:0000256" key="1">
    <source>
        <dbReference type="ARBA" id="ARBA00004141"/>
    </source>
</evidence>
<proteinExistence type="predicted"/>
<feature type="transmembrane region" description="Helical" evidence="7">
    <location>
        <begin position="197"/>
        <end position="217"/>
    </location>
</feature>
<evidence type="ECO:0000259" key="8">
    <source>
        <dbReference type="PROSITE" id="PS50222"/>
    </source>
</evidence>
<dbReference type="PANTHER" id="PTHR42718">
    <property type="entry name" value="MAJOR FACILITATOR SUPERFAMILY MULTIDRUG TRANSPORTER MFSC"/>
    <property type="match status" value="1"/>
</dbReference>
<dbReference type="InterPro" id="IPR018247">
    <property type="entry name" value="EF_Hand_1_Ca_BS"/>
</dbReference>
<accession>A0A8H4NFC3</accession>
<protein>
    <submittedName>
        <fullName evidence="10">Puromycin resistance protein pur8 protein</fullName>
    </submittedName>
</protein>
<gene>
    <name evidence="10" type="ORF">GTA08_BOTSDO01765</name>
</gene>